<evidence type="ECO:0000256" key="1">
    <source>
        <dbReference type="SAM" id="MobiDB-lite"/>
    </source>
</evidence>
<name>A0A9P9XEY7_9PEZI</name>
<proteinExistence type="predicted"/>
<evidence type="ECO:0000313" key="2">
    <source>
        <dbReference type="EMBL" id="KAI3551060.1"/>
    </source>
</evidence>
<comment type="caution">
    <text evidence="2">The sequence shown here is derived from an EMBL/GenBank/DDBJ whole genome shotgun (WGS) entry which is preliminary data.</text>
</comment>
<protein>
    <submittedName>
        <fullName evidence="2">Uncharacterized protein</fullName>
    </submittedName>
</protein>
<evidence type="ECO:0000313" key="3">
    <source>
        <dbReference type="Proteomes" id="UP001056436"/>
    </source>
</evidence>
<feature type="compositionally biased region" description="Polar residues" evidence="1">
    <location>
        <begin position="236"/>
        <end position="254"/>
    </location>
</feature>
<accession>A0A9P9XEY7</accession>
<dbReference type="AlphaFoldDB" id="A0A9P9XEY7"/>
<dbReference type="Proteomes" id="UP001056436">
    <property type="component" value="Unassembled WGS sequence"/>
</dbReference>
<feature type="compositionally biased region" description="Basic and acidic residues" evidence="1">
    <location>
        <begin position="170"/>
        <end position="180"/>
    </location>
</feature>
<organism evidence="2 3">
    <name type="scientific">Colletotrichum abscissum</name>
    <dbReference type="NCBI Taxonomy" id="1671311"/>
    <lineage>
        <taxon>Eukaryota</taxon>
        <taxon>Fungi</taxon>
        <taxon>Dikarya</taxon>
        <taxon>Ascomycota</taxon>
        <taxon>Pezizomycotina</taxon>
        <taxon>Sordariomycetes</taxon>
        <taxon>Hypocreomycetidae</taxon>
        <taxon>Glomerellales</taxon>
        <taxon>Glomerellaceae</taxon>
        <taxon>Colletotrichum</taxon>
        <taxon>Colletotrichum acutatum species complex</taxon>
    </lineage>
</organism>
<reference evidence="2" key="1">
    <citation type="submission" date="2019-01" db="EMBL/GenBank/DDBJ databases">
        <title>Colletotrichum abscissum LGMF1257.</title>
        <authorList>
            <person name="Baroncelli R."/>
        </authorList>
    </citation>
    <scope>NUCLEOTIDE SEQUENCE</scope>
    <source>
        <strain evidence="2">Ca142</strain>
    </source>
</reference>
<sequence>MANEISQPPTLSLPDLIFDTFQRISRQPTTKQPPRPLACFGIIACEANCRCRNRNSHHPCLLPAKLASLAVWDAWGACLSHRAGYHRSSRQVISSTESIQPRAKLYCARQLSNRDNTRRPAFEIAVDLQFAASYMRQYLIFPPVGNWRTPADPAPIPSALSPRRQSSWNPRDESSSRDHDLFLHGLHPNAATQALDPISRHSHLVENGQPPITNLQPCRWLPQGWNKYSLRRRPQSNRVSSGVGSQDHAQTQAPQPVHLRSPQHPTTDAYIILSLS</sequence>
<dbReference type="EMBL" id="SDAQ01000040">
    <property type="protein sequence ID" value="KAI3551060.1"/>
    <property type="molecule type" value="Genomic_DNA"/>
</dbReference>
<feature type="region of interest" description="Disordered" evidence="1">
    <location>
        <begin position="152"/>
        <end position="180"/>
    </location>
</feature>
<gene>
    <name evidence="2" type="ORF">CABS02_07403</name>
</gene>
<feature type="region of interest" description="Disordered" evidence="1">
    <location>
        <begin position="232"/>
        <end position="265"/>
    </location>
</feature>
<keyword evidence="3" id="KW-1185">Reference proteome</keyword>